<reference evidence="1 2" key="1">
    <citation type="journal article" date="2019" name="Int. J. Syst. Evol. Microbiol.">
        <title>The Global Catalogue of Microorganisms (GCM) 10K type strain sequencing project: providing services to taxonomists for standard genome sequencing and annotation.</title>
        <authorList>
            <consortium name="The Broad Institute Genomics Platform"/>
            <consortium name="The Broad Institute Genome Sequencing Center for Infectious Disease"/>
            <person name="Wu L."/>
            <person name="Ma J."/>
        </authorList>
    </citation>
    <scope>NUCLEOTIDE SEQUENCE [LARGE SCALE GENOMIC DNA]</scope>
    <source>
        <strain evidence="1 2">SYNS20</strain>
    </source>
</reference>
<dbReference type="EMBL" id="JBHSWX010000012">
    <property type="protein sequence ID" value="MFC6785871.1"/>
    <property type="molecule type" value="Genomic_DNA"/>
</dbReference>
<organism evidence="1 2">
    <name type="scientific">Halobaculum halobium</name>
    <dbReference type="NCBI Taxonomy" id="3032281"/>
    <lineage>
        <taxon>Archaea</taxon>
        <taxon>Methanobacteriati</taxon>
        <taxon>Methanobacteriota</taxon>
        <taxon>Stenosarchaea group</taxon>
        <taxon>Halobacteria</taxon>
        <taxon>Halobacteriales</taxon>
        <taxon>Haloferacaceae</taxon>
        <taxon>Halobaculum</taxon>
    </lineage>
</organism>
<protein>
    <submittedName>
        <fullName evidence="1">DUF123 domain-containing protein</fullName>
    </submittedName>
</protein>
<evidence type="ECO:0000313" key="2">
    <source>
        <dbReference type="Proteomes" id="UP001596443"/>
    </source>
</evidence>
<keyword evidence="2" id="KW-1185">Reference proteome</keyword>
<comment type="caution">
    <text evidence="1">The sequence shown here is derived from an EMBL/GenBank/DDBJ whole genome shotgun (WGS) entry which is preliminary data.</text>
</comment>
<dbReference type="GeneID" id="81208931"/>
<sequence>MSEAGTYTLVFAVPDPISVEVGALGVRELSAGAYAYTGSALGAGGFSRIDRHRRVAAGEHDVRHWHVDYLGGHEAVSLPAVERLSGGRDEECRLACTVADAAAERDPVAGFGASDCDCASHLARFEGVAAAESSVTAAYDGLREHDAIRE</sequence>
<dbReference type="CDD" id="cd10441">
    <property type="entry name" value="GIY-YIG_COG1833"/>
    <property type="match status" value="1"/>
</dbReference>
<dbReference type="Proteomes" id="UP001596443">
    <property type="component" value="Unassembled WGS sequence"/>
</dbReference>
<dbReference type="AlphaFoldDB" id="A0ABD5T9E3"/>
<accession>A0ABD5T9E3</accession>
<dbReference type="InterPro" id="IPR002837">
    <property type="entry name" value="DUF123"/>
</dbReference>
<dbReference type="PANTHER" id="PTHR37460:SF1">
    <property type="entry name" value="ENDONUCLEASE III"/>
    <property type="match status" value="1"/>
</dbReference>
<dbReference type="Pfam" id="PF01986">
    <property type="entry name" value="DUF123"/>
    <property type="match status" value="1"/>
</dbReference>
<evidence type="ECO:0000313" key="1">
    <source>
        <dbReference type="EMBL" id="MFC6785871.1"/>
    </source>
</evidence>
<dbReference type="RefSeq" id="WP_284062691.1">
    <property type="nucleotide sequence ID" value="NZ_CP126158.1"/>
</dbReference>
<gene>
    <name evidence="1" type="ORF">ACFQFD_07750</name>
</gene>
<proteinExistence type="predicted"/>
<name>A0ABD5T9E3_9EURY</name>
<dbReference type="PANTHER" id="PTHR37460">
    <property type="entry name" value="ENDONUCLEASE III"/>
    <property type="match status" value="1"/>
</dbReference>